<reference evidence="6 7" key="1">
    <citation type="journal article" date="2013" name="Mar. Genomics">
        <title>Expression of sulfatases in Rhodopirellula baltica and the diversity of sulfatases in the genus Rhodopirellula.</title>
        <authorList>
            <person name="Wegner C.E."/>
            <person name="Richter-Heitmann T."/>
            <person name="Klindworth A."/>
            <person name="Klockow C."/>
            <person name="Richter M."/>
            <person name="Achstetter T."/>
            <person name="Glockner F.O."/>
            <person name="Harder J."/>
        </authorList>
    </citation>
    <scope>NUCLEOTIDE SEQUENCE [LARGE SCALE GENOMIC DNA]</scope>
    <source>
        <strain evidence="6 7">SWK14</strain>
    </source>
</reference>
<dbReference type="PANTHER" id="PTHR24027">
    <property type="entry name" value="CADHERIN-23"/>
    <property type="match status" value="1"/>
</dbReference>
<dbReference type="SUPFAM" id="SSF49313">
    <property type="entry name" value="Cadherin-like"/>
    <property type="match status" value="3"/>
</dbReference>
<proteinExistence type="predicted"/>
<dbReference type="EMBL" id="AMWG01000127">
    <property type="protein sequence ID" value="ELP31406.1"/>
    <property type="molecule type" value="Genomic_DNA"/>
</dbReference>
<evidence type="ECO:0000313" key="6">
    <source>
        <dbReference type="EMBL" id="ELP31406.1"/>
    </source>
</evidence>
<sequence length="2965" mass="296355">NINIDASVGIDTTGTDFQTDGGDVELSGDVTLGDNLTIDTEDGDDSVAGGNVLINDKVDGNFSLSIDTTTTSMGGGDVHLIQPVGSMAALTSLEIEADFLARVDDVTTTGTIDICADQIITTGSLATTDSEITLIADDMLLSTTSTIDSGAAATHIKTKSDTTVIDLGSAVDNNAGRLELSAAELGTFRTSTVLKIGTIGQVAGDQTASIDVTAPVIFANANVPTVALRTDGTVTTSGTGSIAVTNLAVEATGSVTLDGNNDVDLLAIDVASGDIVFADVDGFTVGTVDGVVGVDTDNGSVALTAGDTGASAGDNDVTVDDDVAATGDVSITLEGDDAKLTVVSGDSVESSTGSVTLTADKMALVGTVSSDTSTGIVTLQPFSGGQAIDLGSSVDTTVDTLELSNAELNQITTSKLIIGRDDTSATGDITVTQAISFAFALAPVVRIVSGGKIEDDNDGTPGSIQANQLALTARNGIGSAGNVLDLVLTDSDGAGANDSVVAAVNSVTGGVYLGSGQTVTVGTVDGVVGIQSTGVAGVGDVLIGTDADGADIIVNNSILTDGDITLNADVNGTASGTDGGAISIVSSAELGGLTGAPGALANSISLIAEDDITVSDLLAVNLVSVTSTVGSVIDDGVETTRLQGASVTLIAAADIGSDTPITLGEVVTGDIERAVDVNLTSPTGTLTINAGGHAQVNEVSAGVPGDGPFILSQVVASVGNGSQLALLNSGGAMLVDTPITITTHDLLLGTVGSGLVTVSNSVTLTDGTLDIGSQSGNVIIGAAISSSDALTIETGTSDVSINAVAESTAAGVDVTSGRNITVGSVGDVLATSAGANITLTADGDVIVSGGGDLDAGADSIAITVGQDGSPGLAEIRGDLVAGGGTTLTGGTGGDIFIVEPSTTTSFAVAGDPNIGDDANDFDALQVDVDAVGATITSPTLTPENGTYTFAGAFQDITYDDIESLDGLPPTEIEDIDATNDDPFAPIDFNGSVNEGTVADDDYTGLQADSDSRNGTDITYSLDDSAGGRFKIVNNNSNTSLDGRVLVADASLIDFEVSGGSYDITIRATDEAGLFTTKTFTIQVVNAAPTAVDDSFDTFENSPISGANVLLANPAPTGTADSDPNGGTLTVTSVGGVTADVGVAVSGSNGGTFRIFANGNLAFDPGSDFDSLAQGATQDTTITYTISDGSGTTTGSETATVTVTVLGLNDTPALIPGSFGVAENAADGTVVGNIGTSIADGLAETIDPDSSTFTYNILAGNGFGTPAFAIDANGEITVANSSAIDADVQNNYTLIVSVTDDFGAAAFGLVFIAVNPTNDAPIVNDDFITTAEDTAVTFNVLGNDSDPEFDSLSVSSVTINSVVITDFSSAITVTDGTTTFGSLSANANGTMTFTPAADYNGPVSFDYTVTDGTTPVNGTVSINVTAVNDAPVAVDDSASGDEDTEITGSVLGNDTDVDNTVPTDLTATVFNGPANGSVTMASNGSFTYTPNENYNGADSFTYQVSDGAGGTDLGVVNITVDPVNDAPVASDLDLATNFDDPIPAQLPGVLELKIVDSYSNPSDPPGDEILVSELGTDVEGSLDSNSFDFGFANPQPPRATVTIGGVPVNPDVLLSDLGITYTKATGILTVNPTSSTVMQGLAAGEIAIVNVKFSVTDDGGLQDVGNIKFKVVGVNEAPTVLTTIPNQAATEDTAFSFAVPAGTFGDIDGDALTLTATGLPGWLSFDGTTFSGTPSNDDVTSTPVTITVTANDGNSGSVFDTFDLTVLNVNDAPVVSGPVDLGTIPEDSAGRTITASELLANASDIDLPAQALSVSSLTLDTAGAGVLLGTGPSWTFVPNPNFNGEVSFSYTVTDSATPIAGVVSTSALLTVSPIADADQIAVGATLAPTSTVGGSFPIGTGISANNFVIATDPVDAPNVEIAQQAIGRFTGEFGYDPADPASFDPANLPTYVVARGEGTAAGLARWNVNTLINANVDGVSGGTLGDLQYRFVVQDQISGVVLSDATLEQALAAGGFDAAAIALTNQQPLLATSENFGWLFAGFDPDAPGTYRLEISASDRATGQTLLRNEIEVLINTAPEAVADTLAATEDTTVTYSAVELLGNDSDADGNPLTINSVSNAVGGAAVLNSDGSVTFTPDTDLSGLGAGSFDYTISDGLPVNGISDPVTATINIAAVDDAAVITGDVTGSGVEDVLAITGDLDATDVEGLTGTTIFSIETGDEPANGTAAINAADGQWSYTPTGDFNGTDSFTVTVTDDEGGTTTQVIDITVTQDDDPGTFGGLTATTSEDSPVSGQVTYTDTADGVPGDTFTLASGPSGGVVVVEADGRFTYTPNANFNGDDTFEVSVVDGDGNSDTATVTVTVNAVDDGTSITGDFAGVVIEDSMTPVAGDLDATDADGLTDGTIFTVTTAATNGTATIDPATGGWSYTPNSNFNGSDSFVVTVTDDADNVTTQTITITVTPVADAGTFGGDLTNTTDEDTAVTGTVTFTDAADGFTTPNFAISGPGASNGSVVINATTGEYTYTPAADFNGSDSFVVSVNDDDGNIETTVVNITVTAVNDAPVVSGSVDLGSIPEDSAGRTITASELLANASDIDLPAQALSVSSLTLDTAGAGVLLGTGPSWTFVPNPNFSGAVTFSYNVTDSVATPVSTSATLAVTPVSDSDNIDTNGEIHPSGLTGGVPGGNLLIGTGIPGDGFVIATDAVDAPGLEIALRADMRFTGPAPAPRDPSNPTRFIVGSGEAGNGPNSNGTSGDFDDDWARWNYTLSINANTDGGGGMIGDLQYSFVIRNLTTGAVLGNATLEQALVGGGASPGDVATINSGSIYQASINFESLFPATFDPTDSATYSIEVTAGDRGTGADLLANRIEVQTNAAPVANDDTLVATEDTTVTFAASEVLGNDTDPDSNTLSIKSVVDGSNGSVVLNGDGSVTFTPAANFNGVADFTYVATDGLPFEGDSDPATVM</sequence>
<dbReference type="Gene3D" id="2.60.40.3440">
    <property type="match status" value="8"/>
</dbReference>
<dbReference type="NCBIfam" id="NF012211">
    <property type="entry name" value="tand_rpt_95"/>
    <property type="match status" value="10"/>
</dbReference>
<dbReference type="GO" id="GO:0008013">
    <property type="term" value="F:beta-catenin binding"/>
    <property type="evidence" value="ECO:0007669"/>
    <property type="project" value="TreeGrafter"/>
</dbReference>
<dbReference type="Gene3D" id="2.60.40.10">
    <property type="entry name" value="Immunoglobulins"/>
    <property type="match status" value="1"/>
</dbReference>
<dbReference type="Proteomes" id="UP000010959">
    <property type="component" value="Unassembled WGS sequence"/>
</dbReference>
<comment type="caution">
    <text evidence="6">The sequence shown here is derived from an EMBL/GenBank/DDBJ whole genome shotgun (WGS) entry which is preliminary data.</text>
</comment>
<dbReference type="RefSeq" id="WP_007339375.1">
    <property type="nucleotide sequence ID" value="NZ_AMWG01000127.1"/>
</dbReference>
<comment type="subcellular location">
    <subcellularLocation>
        <location evidence="1">Membrane</location>
    </subcellularLocation>
</comment>
<dbReference type="GO" id="GO:0016477">
    <property type="term" value="P:cell migration"/>
    <property type="evidence" value="ECO:0007669"/>
    <property type="project" value="TreeGrafter"/>
</dbReference>
<evidence type="ECO:0000313" key="7">
    <source>
        <dbReference type="Proteomes" id="UP000010959"/>
    </source>
</evidence>
<dbReference type="PANTHER" id="PTHR24027:SF438">
    <property type="entry name" value="CADHERIN 23"/>
    <property type="match status" value="1"/>
</dbReference>
<dbReference type="Gene3D" id="2.60.40.60">
    <property type="entry name" value="Cadherins"/>
    <property type="match status" value="2"/>
</dbReference>
<dbReference type="CDD" id="cd11304">
    <property type="entry name" value="Cadherin_repeat"/>
    <property type="match status" value="3"/>
</dbReference>
<dbReference type="SMART" id="SM00736">
    <property type="entry name" value="CADG"/>
    <property type="match status" value="1"/>
</dbReference>
<dbReference type="Pfam" id="PF17892">
    <property type="entry name" value="Cadherin_5"/>
    <property type="match status" value="5"/>
</dbReference>
<dbReference type="GO" id="GO:0005509">
    <property type="term" value="F:calcium ion binding"/>
    <property type="evidence" value="ECO:0007669"/>
    <property type="project" value="InterPro"/>
</dbReference>
<feature type="domain" description="Cadherin" evidence="5">
    <location>
        <begin position="2262"/>
        <end position="2376"/>
    </location>
</feature>
<evidence type="ECO:0000256" key="1">
    <source>
        <dbReference type="ARBA" id="ARBA00004370"/>
    </source>
</evidence>
<dbReference type="InterPro" id="IPR015919">
    <property type="entry name" value="Cadherin-like_sf"/>
</dbReference>
<evidence type="ECO:0000259" key="5">
    <source>
        <dbReference type="PROSITE" id="PS50268"/>
    </source>
</evidence>
<feature type="domain" description="Cadherin" evidence="5">
    <location>
        <begin position="1220"/>
        <end position="1322"/>
    </location>
</feature>
<dbReference type="Pfam" id="PF17963">
    <property type="entry name" value="Big_9"/>
    <property type="match status" value="6"/>
</dbReference>
<dbReference type="InterPro" id="IPR002126">
    <property type="entry name" value="Cadherin-like_dom"/>
</dbReference>
<dbReference type="PROSITE" id="PS50268">
    <property type="entry name" value="CADHERIN_2"/>
    <property type="match status" value="4"/>
</dbReference>
<feature type="non-terminal residue" evidence="6">
    <location>
        <position position="2965"/>
    </location>
</feature>
<dbReference type="GO" id="GO:0007156">
    <property type="term" value="P:homophilic cell adhesion via plasma membrane adhesion molecules"/>
    <property type="evidence" value="ECO:0007669"/>
    <property type="project" value="InterPro"/>
</dbReference>
<dbReference type="GO" id="GO:0016342">
    <property type="term" value="C:catenin complex"/>
    <property type="evidence" value="ECO:0007669"/>
    <property type="project" value="TreeGrafter"/>
</dbReference>
<feature type="non-terminal residue" evidence="6">
    <location>
        <position position="1"/>
    </location>
</feature>
<keyword evidence="2" id="KW-0677">Repeat</keyword>
<accession>L7CE98</accession>
<dbReference type="SMART" id="SM00112">
    <property type="entry name" value="CA"/>
    <property type="match status" value="2"/>
</dbReference>
<dbReference type="GO" id="GO:0045296">
    <property type="term" value="F:cadherin binding"/>
    <property type="evidence" value="ECO:0007669"/>
    <property type="project" value="TreeGrafter"/>
</dbReference>
<feature type="domain" description="Cadherin" evidence="5">
    <location>
        <begin position="2452"/>
        <end position="2565"/>
    </location>
</feature>
<dbReference type="InterPro" id="IPR041690">
    <property type="entry name" value="Cadherin_5"/>
</dbReference>
<dbReference type="InterPro" id="IPR006644">
    <property type="entry name" value="Cadg"/>
</dbReference>
<keyword evidence="3" id="KW-0106">Calcium</keyword>
<evidence type="ECO:0000256" key="4">
    <source>
        <dbReference type="ARBA" id="ARBA00023136"/>
    </source>
</evidence>
<evidence type="ECO:0000256" key="2">
    <source>
        <dbReference type="ARBA" id="ARBA00022737"/>
    </source>
</evidence>
<dbReference type="Pfam" id="PF05345">
    <property type="entry name" value="He_PIG"/>
    <property type="match status" value="1"/>
</dbReference>
<keyword evidence="4" id="KW-0472">Membrane</keyword>
<gene>
    <name evidence="6" type="ORF">RBSWK_04664</name>
</gene>
<organism evidence="6 7">
    <name type="scientific">Rhodopirellula baltica SWK14</name>
    <dbReference type="NCBI Taxonomy" id="993516"/>
    <lineage>
        <taxon>Bacteria</taxon>
        <taxon>Pseudomonadati</taxon>
        <taxon>Planctomycetota</taxon>
        <taxon>Planctomycetia</taxon>
        <taxon>Pirellulales</taxon>
        <taxon>Pirellulaceae</taxon>
        <taxon>Rhodopirellula</taxon>
    </lineage>
</organism>
<dbReference type="InterPro" id="IPR013783">
    <property type="entry name" value="Ig-like_fold"/>
</dbReference>
<dbReference type="InterPro" id="IPR039808">
    <property type="entry name" value="Cadherin"/>
</dbReference>
<feature type="domain" description="Cadherin" evidence="5">
    <location>
        <begin position="1008"/>
        <end position="1095"/>
    </location>
</feature>
<name>L7CE98_RHOBT</name>
<evidence type="ECO:0000256" key="3">
    <source>
        <dbReference type="ARBA" id="ARBA00022837"/>
    </source>
</evidence>
<protein>
    <submittedName>
        <fullName evidence="6">Outer membrane adhesin like protein</fullName>
    </submittedName>
</protein>